<dbReference type="SUPFAM" id="SSF103473">
    <property type="entry name" value="MFS general substrate transporter"/>
    <property type="match status" value="1"/>
</dbReference>
<keyword evidence="1" id="KW-1133">Transmembrane helix</keyword>
<evidence type="ECO:0008006" key="4">
    <source>
        <dbReference type="Google" id="ProtNLM"/>
    </source>
</evidence>
<evidence type="ECO:0000313" key="3">
    <source>
        <dbReference type="Proteomes" id="UP001385951"/>
    </source>
</evidence>
<feature type="transmembrane region" description="Helical" evidence="1">
    <location>
        <begin position="43"/>
        <end position="64"/>
    </location>
</feature>
<dbReference type="Gene3D" id="1.20.1250.20">
    <property type="entry name" value="MFS general substrate transporter like domains"/>
    <property type="match status" value="1"/>
</dbReference>
<protein>
    <recommendedName>
        <fullName evidence="4">Major facilitator superfamily (MFS) profile domain-containing protein</fullName>
    </recommendedName>
</protein>
<keyword evidence="1" id="KW-0812">Transmembrane</keyword>
<organism evidence="2 3">
    <name type="scientific">Cerrena zonata</name>
    <dbReference type="NCBI Taxonomy" id="2478898"/>
    <lineage>
        <taxon>Eukaryota</taxon>
        <taxon>Fungi</taxon>
        <taxon>Dikarya</taxon>
        <taxon>Basidiomycota</taxon>
        <taxon>Agaricomycotina</taxon>
        <taxon>Agaricomycetes</taxon>
        <taxon>Polyporales</taxon>
        <taxon>Cerrenaceae</taxon>
        <taxon>Cerrena</taxon>
    </lineage>
</organism>
<accession>A0AAW0FMD2</accession>
<gene>
    <name evidence="2" type="ORF">QCA50_015193</name>
</gene>
<dbReference type="Proteomes" id="UP001385951">
    <property type="component" value="Unassembled WGS sequence"/>
</dbReference>
<reference evidence="2 3" key="1">
    <citation type="submission" date="2022-09" db="EMBL/GenBank/DDBJ databases">
        <authorList>
            <person name="Palmer J.M."/>
        </authorList>
    </citation>
    <scope>NUCLEOTIDE SEQUENCE [LARGE SCALE GENOMIC DNA]</scope>
    <source>
        <strain evidence="2 3">DSM 7382</strain>
    </source>
</reference>
<evidence type="ECO:0000256" key="1">
    <source>
        <dbReference type="SAM" id="Phobius"/>
    </source>
</evidence>
<dbReference type="EMBL" id="JASBNA010000039">
    <property type="protein sequence ID" value="KAK7681846.1"/>
    <property type="molecule type" value="Genomic_DNA"/>
</dbReference>
<dbReference type="InterPro" id="IPR036259">
    <property type="entry name" value="MFS_trans_sf"/>
</dbReference>
<proteinExistence type="predicted"/>
<evidence type="ECO:0000313" key="2">
    <source>
        <dbReference type="EMBL" id="KAK7681846.1"/>
    </source>
</evidence>
<dbReference type="AlphaFoldDB" id="A0AAW0FMD2"/>
<name>A0AAW0FMD2_9APHY</name>
<feature type="transmembrane region" description="Helical" evidence="1">
    <location>
        <begin position="102"/>
        <end position="124"/>
    </location>
</feature>
<keyword evidence="1" id="KW-0472">Membrane</keyword>
<keyword evidence="3" id="KW-1185">Reference proteome</keyword>
<comment type="caution">
    <text evidence="2">The sequence shown here is derived from an EMBL/GenBank/DDBJ whole genome shotgun (WGS) entry which is preliminary data.</text>
</comment>
<feature type="transmembrane region" description="Helical" evidence="1">
    <location>
        <begin position="130"/>
        <end position="153"/>
    </location>
</feature>
<sequence length="157" mass="17162">MRILGFIVMFRLIICNHLVATRLPPRKVTGPFIDFEMFRYKPFAVYCSATFVAFLGLYTVLTYIDISAVSAGLSSDFSFYLVSIQLLSGFGRISGELLADRFGALNVMIPFTVCAAVIPYAWPFATTKGAFVAIAVLYGATSGVYVIFASFTLNSDG</sequence>